<gene>
    <name evidence="3" type="ORF">EV682_101138</name>
    <name evidence="2" type="ORF">NCTC11159_00157</name>
</gene>
<dbReference type="EMBL" id="SMBT01000001">
    <property type="protein sequence ID" value="TCU90119.1"/>
    <property type="molecule type" value="Genomic_DNA"/>
</dbReference>
<evidence type="ECO:0000313" key="3">
    <source>
        <dbReference type="EMBL" id="TCU90119.1"/>
    </source>
</evidence>
<dbReference type="EMBL" id="UGHR01000001">
    <property type="protein sequence ID" value="STQ89146.1"/>
    <property type="molecule type" value="Genomic_DNA"/>
</dbReference>
<proteinExistence type="predicted"/>
<evidence type="ECO:0000256" key="1">
    <source>
        <dbReference type="SAM" id="SignalP"/>
    </source>
</evidence>
<protein>
    <submittedName>
        <fullName evidence="2">C-lysozyme inhibitor</fullName>
    </submittedName>
    <submittedName>
        <fullName evidence="3">Inhibitor of lysozyme (Ivy)</fullName>
    </submittedName>
</protein>
<dbReference type="AlphaFoldDB" id="A0A377Q1J9"/>
<accession>A0A377Q1J9</accession>
<feature type="chain" id="PRO_5016870256" evidence="1">
    <location>
        <begin position="26"/>
        <end position="168"/>
    </location>
</feature>
<dbReference type="Pfam" id="PF08816">
    <property type="entry name" value="Ivy"/>
    <property type="match status" value="1"/>
</dbReference>
<dbReference type="OrthoDB" id="8702952at2"/>
<name>A0A377Q1J9_9NEIS</name>
<reference evidence="3 5" key="2">
    <citation type="submission" date="2019-03" db="EMBL/GenBank/DDBJ databases">
        <title>Genomic Encyclopedia of Type Strains, Phase IV (KMG-IV): sequencing the most valuable type-strain genomes for metagenomic binning, comparative biology and taxonomic classification.</title>
        <authorList>
            <person name="Goeker M."/>
        </authorList>
    </citation>
    <scope>NUCLEOTIDE SEQUENCE [LARGE SCALE GENOMIC DNA]</scope>
    <source>
        <strain evidence="3 5">DSM 3764</strain>
    </source>
</reference>
<feature type="signal peptide" evidence="1">
    <location>
        <begin position="1"/>
        <end position="25"/>
    </location>
</feature>
<sequence length="168" mass="18675">MQGLRHFSICSALFALFFIPLNAEAQKISSKEALTCTDSSKCAYFFDVYAADKPLRQQLDKIFKTAGIKTPRWVGKGVSSPVTPLLIAKQPYLLSSVCEPHNCGHSVSMLYSPAQKRIVARYKTDDTSARWLGAPNSTEQQLISEYETADSPLQKMLDSQAKRPIVID</sequence>
<dbReference type="Proteomes" id="UP000295794">
    <property type="component" value="Unassembled WGS sequence"/>
</dbReference>
<evidence type="ECO:0000313" key="5">
    <source>
        <dbReference type="Proteomes" id="UP000295794"/>
    </source>
</evidence>
<keyword evidence="5" id="KW-1185">Reference proteome</keyword>
<dbReference type="RefSeq" id="WP_115225632.1">
    <property type="nucleotide sequence ID" value="NZ_CAWOLO010000001.1"/>
</dbReference>
<keyword evidence="1" id="KW-0732">Signal</keyword>
<dbReference type="Gene3D" id="3.40.1420.10">
    <property type="entry name" value="Inhibitor of vertebrate lysozyme"/>
    <property type="match status" value="1"/>
</dbReference>
<dbReference type="InterPro" id="IPR036501">
    <property type="entry name" value="Inhibitor_vert_lysozyme_sf"/>
</dbReference>
<organism evidence="2 4">
    <name type="scientific">Iodobacter fluviatilis</name>
    <dbReference type="NCBI Taxonomy" id="537"/>
    <lineage>
        <taxon>Bacteria</taxon>
        <taxon>Pseudomonadati</taxon>
        <taxon>Pseudomonadota</taxon>
        <taxon>Betaproteobacteria</taxon>
        <taxon>Neisseriales</taxon>
        <taxon>Chitinibacteraceae</taxon>
        <taxon>Iodobacter</taxon>
    </lineage>
</organism>
<reference evidence="2 4" key="1">
    <citation type="submission" date="2018-06" db="EMBL/GenBank/DDBJ databases">
        <authorList>
            <consortium name="Pathogen Informatics"/>
            <person name="Doyle S."/>
        </authorList>
    </citation>
    <scope>NUCLEOTIDE SEQUENCE [LARGE SCALE GENOMIC DNA]</scope>
    <source>
        <strain evidence="2 4">NCTC11159</strain>
    </source>
</reference>
<evidence type="ECO:0000313" key="4">
    <source>
        <dbReference type="Proteomes" id="UP000255108"/>
    </source>
</evidence>
<evidence type="ECO:0000313" key="2">
    <source>
        <dbReference type="EMBL" id="STQ89146.1"/>
    </source>
</evidence>
<dbReference type="SUPFAM" id="SSF89872">
    <property type="entry name" value="Inhibitor of vertebrate lysozyme, Ivy"/>
    <property type="match status" value="1"/>
</dbReference>
<dbReference type="Proteomes" id="UP000255108">
    <property type="component" value="Unassembled WGS sequence"/>
</dbReference>